<gene>
    <name evidence="4" type="ORF">DM02DRAFT_380823</name>
</gene>
<comment type="similarity">
    <text evidence="2">Belongs to the NAD(P)-dependent epimerase/dehydratase family. Dihydroflavonol-4-reductase subfamily.</text>
</comment>
<dbReference type="Gene3D" id="3.40.50.720">
    <property type="entry name" value="NAD(P)-binding Rossmann-like Domain"/>
    <property type="match status" value="1"/>
</dbReference>
<accession>A0A2V1EAD3</accession>
<dbReference type="Pfam" id="PF01370">
    <property type="entry name" value="Epimerase"/>
    <property type="match status" value="1"/>
</dbReference>
<reference evidence="4 5" key="1">
    <citation type="journal article" date="2018" name="Sci. Rep.">
        <title>Comparative genomics provides insights into the lifestyle and reveals functional heterogeneity of dark septate endophytic fungi.</title>
        <authorList>
            <person name="Knapp D.G."/>
            <person name="Nemeth J.B."/>
            <person name="Barry K."/>
            <person name="Hainaut M."/>
            <person name="Henrissat B."/>
            <person name="Johnson J."/>
            <person name="Kuo A."/>
            <person name="Lim J.H.P."/>
            <person name="Lipzen A."/>
            <person name="Nolan M."/>
            <person name="Ohm R.A."/>
            <person name="Tamas L."/>
            <person name="Grigoriev I.V."/>
            <person name="Spatafora J.W."/>
            <person name="Nagy L.G."/>
            <person name="Kovacs G.M."/>
        </authorList>
    </citation>
    <scope>NUCLEOTIDE SEQUENCE [LARGE SCALE GENOMIC DNA]</scope>
    <source>
        <strain evidence="4 5">DSE2036</strain>
    </source>
</reference>
<dbReference type="GO" id="GO:0016616">
    <property type="term" value="F:oxidoreductase activity, acting on the CH-OH group of donors, NAD or NADP as acceptor"/>
    <property type="evidence" value="ECO:0007669"/>
    <property type="project" value="TreeGrafter"/>
</dbReference>
<dbReference type="STRING" id="97972.A0A2V1EAD3"/>
<organism evidence="4 5">
    <name type="scientific">Periconia macrospinosa</name>
    <dbReference type="NCBI Taxonomy" id="97972"/>
    <lineage>
        <taxon>Eukaryota</taxon>
        <taxon>Fungi</taxon>
        <taxon>Dikarya</taxon>
        <taxon>Ascomycota</taxon>
        <taxon>Pezizomycotina</taxon>
        <taxon>Dothideomycetes</taxon>
        <taxon>Pleosporomycetidae</taxon>
        <taxon>Pleosporales</taxon>
        <taxon>Massarineae</taxon>
        <taxon>Periconiaceae</taxon>
        <taxon>Periconia</taxon>
    </lineage>
</organism>
<evidence type="ECO:0000313" key="4">
    <source>
        <dbReference type="EMBL" id="PVI06989.1"/>
    </source>
</evidence>
<proteinExistence type="inferred from homology"/>
<dbReference type="OrthoDB" id="2735536at2759"/>
<dbReference type="Proteomes" id="UP000244855">
    <property type="component" value="Unassembled WGS sequence"/>
</dbReference>
<evidence type="ECO:0000256" key="1">
    <source>
        <dbReference type="ARBA" id="ARBA00023002"/>
    </source>
</evidence>
<protein>
    <submittedName>
        <fullName evidence="4">NAD(P)-binding protein</fullName>
    </submittedName>
</protein>
<keyword evidence="1" id="KW-0560">Oxidoreductase</keyword>
<keyword evidence="5" id="KW-1185">Reference proteome</keyword>
<evidence type="ECO:0000256" key="2">
    <source>
        <dbReference type="ARBA" id="ARBA00023445"/>
    </source>
</evidence>
<evidence type="ECO:0000313" key="5">
    <source>
        <dbReference type="Proteomes" id="UP000244855"/>
    </source>
</evidence>
<dbReference type="PANTHER" id="PTHR10366:SF564">
    <property type="entry name" value="STEROL-4-ALPHA-CARBOXYLATE 3-DEHYDROGENASE, DECARBOXYLATING"/>
    <property type="match status" value="1"/>
</dbReference>
<dbReference type="EMBL" id="KZ805306">
    <property type="protein sequence ID" value="PVI06989.1"/>
    <property type="molecule type" value="Genomic_DNA"/>
</dbReference>
<name>A0A2V1EAD3_9PLEO</name>
<dbReference type="SUPFAM" id="SSF51735">
    <property type="entry name" value="NAD(P)-binding Rossmann-fold domains"/>
    <property type="match status" value="1"/>
</dbReference>
<feature type="domain" description="NAD-dependent epimerase/dehydratase" evidence="3">
    <location>
        <begin position="6"/>
        <end position="259"/>
    </location>
</feature>
<sequence length="346" mass="36299">MSKGLVLISGLNGYIAAVTAKHLLDAGYKVRGTVRRTSSATPIVEGPLKSYFQSGALEVVQVPDITADGAFDEAVKGVTAIAHLASPVSLQFKDPGPVIHAAVQGTSSILASALKAGPQLQTFVQLSSIVAILTNAPPPTTLTENDWNEWAEAAVAKGGDDLNGASIYCASKTASERALWAFKEEKKPQFVIAAVNPVFVIGAPLITPKTKGDVGETIAPIWSVFSGAAYATGSTPTTATVDVNDVAGLVQAVIDDPKKSDGQRYIASSAVATPQAIADVLRKAFPAAKERIAEGEPGVGYRKDYQADPEKDVVFQNSKARALLGRDWVPYEESVVDTAKAFVHLV</sequence>
<evidence type="ECO:0000259" key="3">
    <source>
        <dbReference type="Pfam" id="PF01370"/>
    </source>
</evidence>
<dbReference type="PANTHER" id="PTHR10366">
    <property type="entry name" value="NAD DEPENDENT EPIMERASE/DEHYDRATASE"/>
    <property type="match status" value="1"/>
</dbReference>
<dbReference type="InterPro" id="IPR050425">
    <property type="entry name" value="NAD(P)_dehydrat-like"/>
</dbReference>
<dbReference type="AlphaFoldDB" id="A0A2V1EAD3"/>
<dbReference type="InterPro" id="IPR036291">
    <property type="entry name" value="NAD(P)-bd_dom_sf"/>
</dbReference>
<dbReference type="InterPro" id="IPR001509">
    <property type="entry name" value="Epimerase_deHydtase"/>
</dbReference>